<keyword evidence="3" id="KW-1185">Reference proteome</keyword>
<dbReference type="AlphaFoldDB" id="C5LKD9"/>
<evidence type="ECO:0000256" key="1">
    <source>
        <dbReference type="SAM" id="MobiDB-lite"/>
    </source>
</evidence>
<evidence type="ECO:0000313" key="3">
    <source>
        <dbReference type="Proteomes" id="UP000007800"/>
    </source>
</evidence>
<organism evidence="3">
    <name type="scientific">Perkinsus marinus (strain ATCC 50983 / TXsc)</name>
    <dbReference type="NCBI Taxonomy" id="423536"/>
    <lineage>
        <taxon>Eukaryota</taxon>
        <taxon>Sar</taxon>
        <taxon>Alveolata</taxon>
        <taxon>Perkinsozoa</taxon>
        <taxon>Perkinsea</taxon>
        <taxon>Perkinsida</taxon>
        <taxon>Perkinsidae</taxon>
        <taxon>Perkinsus</taxon>
    </lineage>
</organism>
<reference evidence="2 3" key="1">
    <citation type="submission" date="2008-07" db="EMBL/GenBank/DDBJ databases">
        <authorList>
            <person name="El-Sayed N."/>
            <person name="Caler E."/>
            <person name="Inman J."/>
            <person name="Amedeo P."/>
            <person name="Hass B."/>
            <person name="Wortman J."/>
        </authorList>
    </citation>
    <scope>NUCLEOTIDE SEQUENCE [LARGE SCALE GENOMIC DNA]</scope>
    <source>
        <strain evidence="3">ATCC 50983 / TXsc</strain>
    </source>
</reference>
<sequence length="63" mass="6993">MVDYTDDPISVSRIAKVRVYASRKVRERRYEKSIESGLGLGPGHSAHHALERMDNSPAPRGTA</sequence>
<dbReference type="GeneID" id="9050980"/>
<dbReference type="InParanoid" id="C5LKD9"/>
<dbReference type="Proteomes" id="UP000007800">
    <property type="component" value="Unassembled WGS sequence"/>
</dbReference>
<name>C5LKD9_PERM5</name>
<evidence type="ECO:0000313" key="2">
    <source>
        <dbReference type="EMBL" id="EER02821.1"/>
    </source>
</evidence>
<gene>
    <name evidence="2" type="ORF">Pmar_PMAR007577</name>
</gene>
<accession>C5LKD9</accession>
<protein>
    <submittedName>
        <fullName evidence="2">Uncharacterized protein</fullName>
    </submittedName>
</protein>
<dbReference type="EMBL" id="GG682784">
    <property type="protein sequence ID" value="EER02821.1"/>
    <property type="molecule type" value="Genomic_DNA"/>
</dbReference>
<proteinExistence type="predicted"/>
<feature type="region of interest" description="Disordered" evidence="1">
    <location>
        <begin position="28"/>
        <end position="63"/>
    </location>
</feature>
<dbReference type="RefSeq" id="XP_002771005.1">
    <property type="nucleotide sequence ID" value="XM_002770959.1"/>
</dbReference>